<protein>
    <submittedName>
        <fullName evidence="2">Uncharacterized protein</fullName>
    </submittedName>
</protein>
<evidence type="ECO:0000313" key="2">
    <source>
        <dbReference type="EMBL" id="JAE26993.1"/>
    </source>
</evidence>
<evidence type="ECO:0000256" key="1">
    <source>
        <dbReference type="SAM" id="Phobius"/>
    </source>
</evidence>
<dbReference type="AlphaFoldDB" id="A0A0A9H2B2"/>
<name>A0A0A9H2B2_ARUDO</name>
<keyword evidence="1" id="KW-0812">Transmembrane</keyword>
<keyword evidence="1" id="KW-0472">Membrane</keyword>
<proteinExistence type="predicted"/>
<keyword evidence="1" id="KW-1133">Transmembrane helix</keyword>
<organism evidence="2">
    <name type="scientific">Arundo donax</name>
    <name type="common">Giant reed</name>
    <name type="synonym">Donax arundinaceus</name>
    <dbReference type="NCBI Taxonomy" id="35708"/>
    <lineage>
        <taxon>Eukaryota</taxon>
        <taxon>Viridiplantae</taxon>
        <taxon>Streptophyta</taxon>
        <taxon>Embryophyta</taxon>
        <taxon>Tracheophyta</taxon>
        <taxon>Spermatophyta</taxon>
        <taxon>Magnoliopsida</taxon>
        <taxon>Liliopsida</taxon>
        <taxon>Poales</taxon>
        <taxon>Poaceae</taxon>
        <taxon>PACMAD clade</taxon>
        <taxon>Arundinoideae</taxon>
        <taxon>Arundineae</taxon>
        <taxon>Arundo</taxon>
    </lineage>
</organism>
<reference evidence="2" key="2">
    <citation type="journal article" date="2015" name="Data Brief">
        <title>Shoot transcriptome of the giant reed, Arundo donax.</title>
        <authorList>
            <person name="Barrero R.A."/>
            <person name="Guerrero F.D."/>
            <person name="Moolhuijzen P."/>
            <person name="Goolsby J.A."/>
            <person name="Tidwell J."/>
            <person name="Bellgard S.E."/>
            <person name="Bellgard M.I."/>
        </authorList>
    </citation>
    <scope>NUCLEOTIDE SEQUENCE</scope>
    <source>
        <tissue evidence="2">Shoot tissue taken approximately 20 cm above the soil surface</tissue>
    </source>
</reference>
<reference evidence="2" key="1">
    <citation type="submission" date="2014-09" db="EMBL/GenBank/DDBJ databases">
        <authorList>
            <person name="Magalhaes I.L.F."/>
            <person name="Oliveira U."/>
            <person name="Santos F.R."/>
            <person name="Vidigal T.H.D.A."/>
            <person name="Brescovit A.D."/>
            <person name="Santos A.J."/>
        </authorList>
    </citation>
    <scope>NUCLEOTIDE SEQUENCE</scope>
    <source>
        <tissue evidence="2">Shoot tissue taken approximately 20 cm above the soil surface</tissue>
    </source>
</reference>
<feature type="transmembrane region" description="Helical" evidence="1">
    <location>
        <begin position="12"/>
        <end position="37"/>
    </location>
</feature>
<accession>A0A0A9H2B2</accession>
<sequence length="61" mass="6896">MILFLPHLYTLARILVFAMFTQNLILLVTLVLCIPLSPELLDVLVKLTSNVDALTLFLQLI</sequence>
<dbReference type="EMBL" id="GBRH01170903">
    <property type="protein sequence ID" value="JAE26993.1"/>
    <property type="molecule type" value="Transcribed_RNA"/>
</dbReference>